<sequence length="650" mass="71690">MLKSHLNKKIAVILLVLIAGAVFGTITGAFLALTHDLPQIRELESYTPSAVTRVYSADKVLLAELYLEKRDPVALKQIPYYLKAALIATEDRNFYQHSGVDLKGILRAIIRDIQAGEFVEGASTITQQLAKTLFLTPRKNIIRKIKEAILAFQLERRYTKDEILELYLNQVYFGSSAYGVESAARIFFGKPAKELGLAECALIAGMPKAPSRYSPFINKDLALSRRNTVLRQMKATGIITETTYLEALKTPLDLVKKDKDSIAAPYFVEYIKKFLEEILGSAQLYKGGLTVLTTLDFELQKAADRSVANGLLALETRMKQRKIKDPDPQSALVCLHIQSGGILAMVGGKDFFKSPFNRATAAHRQPGSAFKPIVYAHAIERGIPQNTIILDAPVAFKDPEKKEWQPENFTKIYQGEMTLRMALSLSKNIPAVRLIEMLGPYSTARFAYDLGIESTLSPNLSLALGTSEVTLLELTDVYATFPNGGKRIKPFGVVEVLDRKGKIIWRVKPQKKMAMSRTGAAIMTDMLQGVIQEGTGQQARVIQRPVAGKTGTTNDYKDALFIGFSPAIAAGVWVGQDSSATLGALETGARAALPIWIEFMQAALTRTPYQYFDIPDDVVKVRMDPITGRLASDDASDAVTALFKKGTEPR</sequence>
<dbReference type="GO" id="GO:0030288">
    <property type="term" value="C:outer membrane-bounded periplasmic space"/>
    <property type="evidence" value="ECO:0007669"/>
    <property type="project" value="TreeGrafter"/>
</dbReference>
<evidence type="ECO:0000256" key="4">
    <source>
        <dbReference type="ARBA" id="ARBA00007739"/>
    </source>
</evidence>
<proteinExistence type="inferred from homology"/>
<dbReference type="AlphaFoldDB" id="A0A8J6NZH6"/>
<dbReference type="FunFam" id="1.10.3810.10:FF:000003">
    <property type="entry name" value="Penicillin-binding protein 1a"/>
    <property type="match status" value="1"/>
</dbReference>
<feature type="transmembrane region" description="Helical" evidence="20">
    <location>
        <begin position="12"/>
        <end position="33"/>
    </location>
</feature>
<feature type="domain" description="Penicillin-binding protein transpeptidase" evidence="21">
    <location>
        <begin position="332"/>
        <end position="567"/>
    </location>
</feature>
<evidence type="ECO:0000256" key="19">
    <source>
        <dbReference type="ARBA" id="ARBA00060592"/>
    </source>
</evidence>
<keyword evidence="13 20" id="KW-1133">Transmembrane helix</keyword>
<dbReference type="GO" id="GO:0006508">
    <property type="term" value="P:proteolysis"/>
    <property type="evidence" value="ECO:0007669"/>
    <property type="project" value="UniProtKB-KW"/>
</dbReference>
<evidence type="ECO:0000256" key="17">
    <source>
        <dbReference type="ARBA" id="ARBA00044770"/>
    </source>
</evidence>
<comment type="pathway">
    <text evidence="19">Glycan biosynthesis.</text>
</comment>
<comment type="similarity">
    <text evidence="3">In the C-terminal section; belongs to the transpeptidase family.</text>
</comment>
<accession>A0A8J6NZH6</accession>
<dbReference type="GO" id="GO:0071555">
    <property type="term" value="P:cell wall organization"/>
    <property type="evidence" value="ECO:0007669"/>
    <property type="project" value="UniProtKB-KW"/>
</dbReference>
<keyword evidence="11" id="KW-0133">Cell shape</keyword>
<comment type="catalytic activity">
    <reaction evidence="18">
        <text>[GlcNAc-(1-&gt;4)-Mur2Ac(oyl-L-Ala-gamma-D-Glu-L-Lys-D-Ala-D-Ala)](n)-di-trans,octa-cis-undecaprenyl diphosphate + beta-D-GlcNAc-(1-&gt;4)-Mur2Ac(oyl-L-Ala-gamma-D-Glu-L-Lys-D-Ala-D-Ala)-di-trans,octa-cis-undecaprenyl diphosphate = [GlcNAc-(1-&gt;4)-Mur2Ac(oyl-L-Ala-gamma-D-Glu-L-Lys-D-Ala-D-Ala)](n+1)-di-trans,octa-cis-undecaprenyl diphosphate + di-trans,octa-cis-undecaprenyl diphosphate + H(+)</text>
        <dbReference type="Rhea" id="RHEA:23708"/>
        <dbReference type="Rhea" id="RHEA-COMP:9602"/>
        <dbReference type="Rhea" id="RHEA-COMP:9603"/>
        <dbReference type="ChEBI" id="CHEBI:15378"/>
        <dbReference type="ChEBI" id="CHEBI:58405"/>
        <dbReference type="ChEBI" id="CHEBI:60033"/>
        <dbReference type="ChEBI" id="CHEBI:78435"/>
        <dbReference type="EC" id="2.4.99.28"/>
    </reaction>
</comment>
<evidence type="ECO:0000256" key="13">
    <source>
        <dbReference type="ARBA" id="ARBA00022989"/>
    </source>
</evidence>
<dbReference type="Gene3D" id="1.10.3810.10">
    <property type="entry name" value="Biosynthetic peptidoglycan transglycosylase-like"/>
    <property type="match status" value="1"/>
</dbReference>
<keyword evidence="16" id="KW-0961">Cell wall biogenesis/degradation</keyword>
<dbReference type="InterPro" id="IPR050396">
    <property type="entry name" value="Glycosyltr_51/Transpeptidase"/>
</dbReference>
<dbReference type="GO" id="GO:0016020">
    <property type="term" value="C:membrane"/>
    <property type="evidence" value="ECO:0007669"/>
    <property type="project" value="UniProtKB-SubCell"/>
</dbReference>
<keyword evidence="7" id="KW-0328">Glycosyltransferase</keyword>
<keyword evidence="15" id="KW-0511">Multifunctional enzyme</keyword>
<evidence type="ECO:0000256" key="9">
    <source>
        <dbReference type="ARBA" id="ARBA00022692"/>
    </source>
</evidence>
<dbReference type="SUPFAM" id="SSF56601">
    <property type="entry name" value="beta-lactamase/transpeptidase-like"/>
    <property type="match status" value="1"/>
</dbReference>
<dbReference type="SUPFAM" id="SSF53955">
    <property type="entry name" value="Lysozyme-like"/>
    <property type="match status" value="1"/>
</dbReference>
<evidence type="ECO:0000256" key="18">
    <source>
        <dbReference type="ARBA" id="ARBA00049902"/>
    </source>
</evidence>
<comment type="similarity">
    <text evidence="4">In the N-terminal section; belongs to the glycosyltransferase 51 family.</text>
</comment>
<evidence type="ECO:0000256" key="7">
    <source>
        <dbReference type="ARBA" id="ARBA00022676"/>
    </source>
</evidence>
<name>A0A8J6NZH6_9BACT</name>
<dbReference type="Gene3D" id="3.40.710.10">
    <property type="entry name" value="DD-peptidase/beta-lactamase superfamily"/>
    <property type="match status" value="1"/>
</dbReference>
<dbReference type="Proteomes" id="UP000603434">
    <property type="component" value="Unassembled WGS sequence"/>
</dbReference>
<dbReference type="EC" id="2.4.99.28" evidence="17"/>
<dbReference type="Pfam" id="PF00905">
    <property type="entry name" value="Transpeptidase"/>
    <property type="match status" value="1"/>
</dbReference>
<dbReference type="InterPro" id="IPR012338">
    <property type="entry name" value="Beta-lactam/transpept-like"/>
</dbReference>
<evidence type="ECO:0000256" key="20">
    <source>
        <dbReference type="SAM" id="Phobius"/>
    </source>
</evidence>
<dbReference type="Pfam" id="PF00912">
    <property type="entry name" value="Transgly"/>
    <property type="match status" value="1"/>
</dbReference>
<reference evidence="23 24" key="1">
    <citation type="submission" date="2020-08" db="EMBL/GenBank/DDBJ databases">
        <title>Bridging the membrane lipid divide: bacteria of the FCB group superphylum have the potential to synthesize archaeal ether lipids.</title>
        <authorList>
            <person name="Villanueva L."/>
            <person name="Von Meijenfeldt F.A.B."/>
            <person name="Westbye A.B."/>
            <person name="Yadav S."/>
            <person name="Hopmans E.C."/>
            <person name="Dutilh B.E."/>
            <person name="Sinninghe Damste J.S."/>
        </authorList>
    </citation>
    <scope>NUCLEOTIDE SEQUENCE [LARGE SCALE GENOMIC DNA]</scope>
    <source>
        <strain evidence="23">NIOZ-UU30</strain>
    </source>
</reference>
<evidence type="ECO:0000259" key="22">
    <source>
        <dbReference type="Pfam" id="PF00912"/>
    </source>
</evidence>
<dbReference type="InterPro" id="IPR001264">
    <property type="entry name" value="Glyco_trans_51"/>
</dbReference>
<evidence type="ECO:0000256" key="2">
    <source>
        <dbReference type="ARBA" id="ARBA00004752"/>
    </source>
</evidence>
<keyword evidence="5" id="KW-0121">Carboxypeptidase</keyword>
<evidence type="ECO:0000313" key="23">
    <source>
        <dbReference type="EMBL" id="MBC8363018.1"/>
    </source>
</evidence>
<evidence type="ECO:0000256" key="6">
    <source>
        <dbReference type="ARBA" id="ARBA00022670"/>
    </source>
</evidence>
<keyword evidence="10" id="KW-0378">Hydrolase</keyword>
<dbReference type="PANTHER" id="PTHR32282:SF33">
    <property type="entry name" value="PEPTIDOGLYCAN GLYCOSYLTRANSFERASE"/>
    <property type="match status" value="1"/>
</dbReference>
<evidence type="ECO:0000256" key="5">
    <source>
        <dbReference type="ARBA" id="ARBA00022645"/>
    </source>
</evidence>
<comment type="pathway">
    <text evidence="2">Cell wall biogenesis; peptidoglycan biosynthesis.</text>
</comment>
<comment type="subcellular location">
    <subcellularLocation>
        <location evidence="1">Membrane</location>
    </subcellularLocation>
</comment>
<evidence type="ECO:0000256" key="11">
    <source>
        <dbReference type="ARBA" id="ARBA00022960"/>
    </source>
</evidence>
<evidence type="ECO:0000256" key="15">
    <source>
        <dbReference type="ARBA" id="ARBA00023268"/>
    </source>
</evidence>
<evidence type="ECO:0000256" key="1">
    <source>
        <dbReference type="ARBA" id="ARBA00004370"/>
    </source>
</evidence>
<keyword evidence="9 20" id="KW-0812">Transmembrane</keyword>
<dbReference type="GO" id="GO:0009252">
    <property type="term" value="P:peptidoglycan biosynthetic process"/>
    <property type="evidence" value="ECO:0007669"/>
    <property type="project" value="UniProtKB-UniPathway"/>
</dbReference>
<dbReference type="GO" id="GO:0008658">
    <property type="term" value="F:penicillin binding"/>
    <property type="evidence" value="ECO:0007669"/>
    <property type="project" value="InterPro"/>
</dbReference>
<keyword evidence="14 20" id="KW-0472">Membrane</keyword>
<dbReference type="InterPro" id="IPR036950">
    <property type="entry name" value="PBP_transglycosylase"/>
</dbReference>
<evidence type="ECO:0000256" key="3">
    <source>
        <dbReference type="ARBA" id="ARBA00007090"/>
    </source>
</evidence>
<dbReference type="GO" id="GO:0008955">
    <property type="term" value="F:peptidoglycan glycosyltransferase activity"/>
    <property type="evidence" value="ECO:0007669"/>
    <property type="project" value="UniProtKB-EC"/>
</dbReference>
<evidence type="ECO:0000256" key="8">
    <source>
        <dbReference type="ARBA" id="ARBA00022679"/>
    </source>
</evidence>
<dbReference type="UniPathway" id="UPA00219"/>
<feature type="domain" description="Glycosyl transferase family 51" evidence="22">
    <location>
        <begin position="62"/>
        <end position="234"/>
    </location>
</feature>
<gene>
    <name evidence="23" type="ORF">H8E23_16660</name>
</gene>
<protein>
    <recommendedName>
        <fullName evidence="17">peptidoglycan glycosyltransferase</fullName>
        <ecNumber evidence="17">2.4.99.28</ecNumber>
    </recommendedName>
</protein>
<dbReference type="GO" id="GO:0004180">
    <property type="term" value="F:carboxypeptidase activity"/>
    <property type="evidence" value="ECO:0007669"/>
    <property type="project" value="UniProtKB-KW"/>
</dbReference>
<evidence type="ECO:0000259" key="21">
    <source>
        <dbReference type="Pfam" id="PF00905"/>
    </source>
</evidence>
<evidence type="ECO:0000313" key="24">
    <source>
        <dbReference type="Proteomes" id="UP000603434"/>
    </source>
</evidence>
<dbReference type="InterPro" id="IPR023346">
    <property type="entry name" value="Lysozyme-like_dom_sf"/>
</dbReference>
<evidence type="ECO:0000256" key="12">
    <source>
        <dbReference type="ARBA" id="ARBA00022984"/>
    </source>
</evidence>
<evidence type="ECO:0000256" key="16">
    <source>
        <dbReference type="ARBA" id="ARBA00023316"/>
    </source>
</evidence>
<dbReference type="PANTHER" id="PTHR32282">
    <property type="entry name" value="BINDING PROTEIN TRANSPEPTIDASE, PUTATIVE-RELATED"/>
    <property type="match status" value="1"/>
</dbReference>
<dbReference type="NCBIfam" id="TIGR02074">
    <property type="entry name" value="PBP_1a_fam"/>
    <property type="match status" value="1"/>
</dbReference>
<dbReference type="GO" id="GO:0008360">
    <property type="term" value="P:regulation of cell shape"/>
    <property type="evidence" value="ECO:0007669"/>
    <property type="project" value="UniProtKB-KW"/>
</dbReference>
<dbReference type="InterPro" id="IPR001460">
    <property type="entry name" value="PCN-bd_Tpept"/>
</dbReference>
<keyword evidence="12" id="KW-0573">Peptidoglycan synthesis</keyword>
<keyword evidence="8" id="KW-0808">Transferase</keyword>
<organism evidence="23 24">
    <name type="scientific">Candidatus Desulfatibia profunda</name>
    <dbReference type="NCBI Taxonomy" id="2841695"/>
    <lineage>
        <taxon>Bacteria</taxon>
        <taxon>Pseudomonadati</taxon>
        <taxon>Thermodesulfobacteriota</taxon>
        <taxon>Desulfobacteria</taxon>
        <taxon>Desulfobacterales</taxon>
        <taxon>Desulfobacterales incertae sedis</taxon>
        <taxon>Candidatus Desulfatibia</taxon>
    </lineage>
</organism>
<dbReference type="EMBL" id="JACNJH010000246">
    <property type="protein sequence ID" value="MBC8363018.1"/>
    <property type="molecule type" value="Genomic_DNA"/>
</dbReference>
<keyword evidence="6" id="KW-0645">Protease</keyword>
<evidence type="ECO:0000256" key="10">
    <source>
        <dbReference type="ARBA" id="ARBA00022801"/>
    </source>
</evidence>
<comment type="caution">
    <text evidence="23">The sequence shown here is derived from an EMBL/GenBank/DDBJ whole genome shotgun (WGS) entry which is preliminary data.</text>
</comment>
<evidence type="ECO:0000256" key="14">
    <source>
        <dbReference type="ARBA" id="ARBA00023136"/>
    </source>
</evidence>